<name>Q2SMU1_HAHCH</name>
<evidence type="ECO:0000256" key="1">
    <source>
        <dbReference type="SAM" id="MobiDB-lite"/>
    </source>
</evidence>
<dbReference type="EMBL" id="CP000155">
    <property type="protein sequence ID" value="ABC28033.1"/>
    <property type="molecule type" value="Genomic_DNA"/>
</dbReference>
<dbReference type="RefSeq" id="WP_011395108.1">
    <property type="nucleotide sequence ID" value="NC_007645.1"/>
</dbReference>
<protein>
    <submittedName>
        <fullName evidence="2">Uncharacterized protein</fullName>
    </submittedName>
</protein>
<dbReference type="KEGG" id="hch:HCH_01156"/>
<dbReference type="Proteomes" id="UP000000238">
    <property type="component" value="Chromosome"/>
</dbReference>
<organism evidence="2 3">
    <name type="scientific">Hahella chejuensis (strain KCTC 2396)</name>
    <dbReference type="NCBI Taxonomy" id="349521"/>
    <lineage>
        <taxon>Bacteria</taxon>
        <taxon>Pseudomonadati</taxon>
        <taxon>Pseudomonadota</taxon>
        <taxon>Gammaproteobacteria</taxon>
        <taxon>Oceanospirillales</taxon>
        <taxon>Hahellaceae</taxon>
        <taxon>Hahella</taxon>
    </lineage>
</organism>
<evidence type="ECO:0000313" key="2">
    <source>
        <dbReference type="EMBL" id="ABC28033.1"/>
    </source>
</evidence>
<feature type="region of interest" description="Disordered" evidence="1">
    <location>
        <begin position="34"/>
        <end position="54"/>
    </location>
</feature>
<reference evidence="2 3" key="1">
    <citation type="journal article" date="2005" name="Nucleic Acids Res.">
        <title>Genomic blueprint of Hahella chejuensis, a marine microbe producing an algicidal agent.</title>
        <authorList>
            <person name="Jeong H."/>
            <person name="Yim J.H."/>
            <person name="Lee C."/>
            <person name="Choi S.-H."/>
            <person name="Park Y.K."/>
            <person name="Yoon S.H."/>
            <person name="Hur C.-G."/>
            <person name="Kang H.-Y."/>
            <person name="Kim D."/>
            <person name="Lee H.H."/>
            <person name="Park K.H."/>
            <person name="Park S.-H."/>
            <person name="Park H.-S."/>
            <person name="Lee H.K."/>
            <person name="Oh T.K."/>
            <person name="Kim J.F."/>
        </authorList>
    </citation>
    <scope>NUCLEOTIDE SEQUENCE [LARGE SCALE GENOMIC DNA]</scope>
    <source>
        <strain evidence="2 3">KCTC 2396</strain>
    </source>
</reference>
<feature type="compositionally biased region" description="Basic and acidic residues" evidence="1">
    <location>
        <begin position="34"/>
        <end position="46"/>
    </location>
</feature>
<accession>Q2SMU1</accession>
<evidence type="ECO:0000313" key="3">
    <source>
        <dbReference type="Proteomes" id="UP000000238"/>
    </source>
</evidence>
<dbReference type="STRING" id="349521.HCH_01156"/>
<dbReference type="HOGENOM" id="CLU_3043992_0_0_6"/>
<proteinExistence type="predicted"/>
<dbReference type="AlphaFoldDB" id="Q2SMU1"/>
<sequence length="54" mass="6137">MSEKDVQGKKKALKQPEALTIHELEEIKAAMTKARKEREIREEMKSKGFKGHGG</sequence>
<keyword evidence="3" id="KW-1185">Reference proteome</keyword>
<gene>
    <name evidence="2" type="ordered locus">HCH_01156</name>
</gene>